<protein>
    <recommendedName>
        <fullName evidence="4">Glycosyl transferase family 51 domain-containing protein</fullName>
    </recommendedName>
</protein>
<evidence type="ECO:0000313" key="5">
    <source>
        <dbReference type="EMBL" id="RJF34504.1"/>
    </source>
</evidence>
<dbReference type="Proteomes" id="UP000265938">
    <property type="component" value="Unassembled WGS sequence"/>
</dbReference>
<accession>A0A3A3EJV3</accession>
<dbReference type="Pfam" id="PF00912">
    <property type="entry name" value="Transgly"/>
    <property type="match status" value="1"/>
</dbReference>
<feature type="transmembrane region" description="Helical" evidence="3">
    <location>
        <begin position="6"/>
        <end position="28"/>
    </location>
</feature>
<dbReference type="InterPro" id="IPR050396">
    <property type="entry name" value="Glycosyltr_51/Transpeptidase"/>
</dbReference>
<organism evidence="5 6">
    <name type="scientific">Pseudoalteromonas gelatinilytica</name>
    <dbReference type="NCBI Taxonomy" id="1703256"/>
    <lineage>
        <taxon>Bacteria</taxon>
        <taxon>Pseudomonadati</taxon>
        <taxon>Pseudomonadota</taxon>
        <taxon>Gammaproteobacteria</taxon>
        <taxon>Alteromonadales</taxon>
        <taxon>Pseudoalteromonadaceae</taxon>
        <taxon>Pseudoalteromonas</taxon>
    </lineage>
</organism>
<dbReference type="InterPro" id="IPR036950">
    <property type="entry name" value="PBP_transglycosylase"/>
</dbReference>
<dbReference type="PANTHER" id="PTHR32282">
    <property type="entry name" value="BINDING PROTEIN TRANSPEPTIDASE, PUTATIVE-RELATED"/>
    <property type="match status" value="1"/>
</dbReference>
<proteinExistence type="predicted"/>
<dbReference type="EMBL" id="QYSE01000003">
    <property type="protein sequence ID" value="RJF34504.1"/>
    <property type="molecule type" value="Genomic_DNA"/>
</dbReference>
<comment type="caution">
    <text evidence="5">The sequence shown here is derived from an EMBL/GenBank/DDBJ whole genome shotgun (WGS) entry which is preliminary data.</text>
</comment>
<keyword evidence="3" id="KW-1133">Transmembrane helix</keyword>
<evidence type="ECO:0000256" key="1">
    <source>
        <dbReference type="ARBA" id="ARBA00004752"/>
    </source>
</evidence>
<dbReference type="Gene3D" id="1.10.3810.10">
    <property type="entry name" value="Biosynthetic peptidoglycan transglycosylase-like"/>
    <property type="match status" value="1"/>
</dbReference>
<evidence type="ECO:0000256" key="3">
    <source>
        <dbReference type="SAM" id="Phobius"/>
    </source>
</evidence>
<reference evidence="5 6" key="1">
    <citation type="submission" date="2018-09" db="EMBL/GenBank/DDBJ databases">
        <title>Identification of marine bacteria producing industrial enzymes.</title>
        <authorList>
            <person name="Cheng T.H."/>
            <person name="Saidin J."/>
            <person name="Muhd D.D."/>
            <person name="Isa M.N.M."/>
            <person name="Bakar M.F.A."/>
            <person name="Ismail N."/>
        </authorList>
    </citation>
    <scope>NUCLEOTIDE SEQUENCE [LARGE SCALE GENOMIC DNA]</scope>
    <source>
        <strain evidence="5 6">MNAD 1.6</strain>
    </source>
</reference>
<name>A0A3A3EJV3_9GAMM</name>
<feature type="domain" description="Glycosyl transferase family 51" evidence="4">
    <location>
        <begin position="47"/>
        <end position="152"/>
    </location>
</feature>
<dbReference type="InterPro" id="IPR023346">
    <property type="entry name" value="Lysozyme-like_dom_sf"/>
</dbReference>
<dbReference type="SUPFAM" id="SSF53955">
    <property type="entry name" value="Lysozyme-like"/>
    <property type="match status" value="1"/>
</dbReference>
<dbReference type="GO" id="GO:0008955">
    <property type="term" value="F:peptidoglycan glycosyltransferase activity"/>
    <property type="evidence" value="ECO:0007669"/>
    <property type="project" value="TreeGrafter"/>
</dbReference>
<comment type="pathway">
    <text evidence="1">Cell wall biogenesis; peptidoglycan biosynthesis.</text>
</comment>
<dbReference type="AlphaFoldDB" id="A0A3A3EJV3"/>
<keyword evidence="3" id="KW-0472">Membrane</keyword>
<dbReference type="RefSeq" id="WP_119853442.1">
    <property type="nucleotide sequence ID" value="NZ_QYSE01000003.1"/>
</dbReference>
<evidence type="ECO:0000313" key="6">
    <source>
        <dbReference type="Proteomes" id="UP000265938"/>
    </source>
</evidence>
<dbReference type="InterPro" id="IPR001264">
    <property type="entry name" value="Glyco_trans_51"/>
</dbReference>
<keyword evidence="2" id="KW-0808">Transferase</keyword>
<gene>
    <name evidence="5" type="ORF">D4741_14060</name>
</gene>
<evidence type="ECO:0000256" key="2">
    <source>
        <dbReference type="ARBA" id="ARBA00022679"/>
    </source>
</evidence>
<keyword evidence="3" id="KW-0812">Transmembrane</keyword>
<evidence type="ECO:0000259" key="4">
    <source>
        <dbReference type="Pfam" id="PF00912"/>
    </source>
</evidence>
<dbReference type="PANTHER" id="PTHR32282:SF33">
    <property type="entry name" value="PEPTIDOGLYCAN GLYCOSYLTRANSFERASE"/>
    <property type="match status" value="1"/>
</dbReference>
<sequence length="215" mass="25344">MATNTILRILYLIISLPFLLISFLFYILNIRKTREYFNLCLEVANIRHQNFDERLIYCLYLGEDKRNNIHYGVDFYGIIRALLSTFRGNIQGASTIEQQFVRTVTGRYDKNVSRKIEEQILALLVSIKLSKKVIAESYLSIAFFGTSMNGYIALCCNLKPQIYDLEFYAKVIARLKYPQPSKVDTYWKKKIERRSLWIIKQYKSIEQAESKLLYD</sequence>